<dbReference type="Pfam" id="PF17236">
    <property type="entry name" value="SU10_MCP"/>
    <property type="match status" value="1"/>
</dbReference>
<proteinExistence type="predicted"/>
<keyword evidence="2" id="KW-1185">Reference proteome</keyword>
<dbReference type="AlphaFoldDB" id="A0A150XCH4"/>
<dbReference type="Proteomes" id="UP000075606">
    <property type="component" value="Unassembled WGS sequence"/>
</dbReference>
<dbReference type="STRING" id="333140.AWW68_19580"/>
<evidence type="ECO:0000313" key="1">
    <source>
        <dbReference type="EMBL" id="KYG76392.1"/>
    </source>
</evidence>
<name>A0A150XCH4_9BACT</name>
<organism evidence="1 2">
    <name type="scientific">Roseivirga spongicola</name>
    <dbReference type="NCBI Taxonomy" id="333140"/>
    <lineage>
        <taxon>Bacteria</taxon>
        <taxon>Pseudomonadati</taxon>
        <taxon>Bacteroidota</taxon>
        <taxon>Cytophagia</taxon>
        <taxon>Cytophagales</taxon>
        <taxon>Roseivirgaceae</taxon>
        <taxon>Roseivirga</taxon>
    </lineage>
</organism>
<reference evidence="1 2" key="1">
    <citation type="submission" date="2016-01" db="EMBL/GenBank/DDBJ databases">
        <title>Genome sequencing of Roseivirga spongicola UST030701-084.</title>
        <authorList>
            <person name="Selvaratnam C."/>
            <person name="Thevarajoo S."/>
            <person name="Goh K.M."/>
            <person name="Ee R."/>
            <person name="Chan K.-G."/>
            <person name="Chong C.S."/>
        </authorList>
    </citation>
    <scope>NUCLEOTIDE SEQUENCE [LARGE SCALE GENOMIC DNA]</scope>
    <source>
        <strain evidence="1 2">UST030701-084</strain>
    </source>
</reference>
<comment type="caution">
    <text evidence="1">The sequence shown here is derived from an EMBL/GenBank/DDBJ whole genome shotgun (WGS) entry which is preliminary data.</text>
</comment>
<evidence type="ECO:0000313" key="2">
    <source>
        <dbReference type="Proteomes" id="UP000075606"/>
    </source>
</evidence>
<sequence length="416" mass="46794">MPEVLGEAPDRYRGQANLFDFMVWTKRLEKTGQTEYKWTEEDALRNEFTIESVTGTSGAGNAATITLEEANHIDSGTKSPVQVGDVFMVDNSNGRYIFRVNAVNKSSANNHTITAQETGVNLVDDLAAADIAGRLTNSFADGEEMPDGIASVPLDFSNYTQIVKTAYRINGSERANKVYRKINGKHYYAIKQEKRAKQDHDLSVNYALLMGQKRNDKTASNGETIYETGGMEWFAKTLGNDDPYTTWALADFTGYEQTLNANHVGNEVFFFQGSDLNISVNAVLRGLNETTGINYSTFGKGDGKQRSIDLGFDSFRINNRTYHQKVVEAMNAQGITQNTNLPQEGIIVPADKYTDKNGNSQFKLKVRYKESDKENRYYNVWTRDKTITNKDQFELNMQSEFGFQGFCGNEWIYVSK</sequence>
<dbReference type="EMBL" id="LRPC01000007">
    <property type="protein sequence ID" value="KYG76392.1"/>
    <property type="molecule type" value="Genomic_DNA"/>
</dbReference>
<protein>
    <submittedName>
        <fullName evidence="1">Uncharacterized protein</fullName>
    </submittedName>
</protein>
<accession>A0A150XCH4</accession>
<dbReference type="InterPro" id="IPR035198">
    <property type="entry name" value="SU10_MCP"/>
</dbReference>
<gene>
    <name evidence="1" type="ORF">AWW68_19580</name>
</gene>